<dbReference type="InterPro" id="IPR023885">
    <property type="entry name" value="4Fe4S-binding_SPASM_dom"/>
</dbReference>
<feature type="domain" description="Radical SAM core" evidence="7">
    <location>
        <begin position="926"/>
        <end position="1145"/>
    </location>
</feature>
<evidence type="ECO:0000256" key="2">
    <source>
        <dbReference type="ARBA" id="ARBA00022485"/>
    </source>
</evidence>
<protein>
    <submittedName>
        <fullName evidence="8">Glycosyltransferase</fullName>
        <ecNumber evidence="8">2.4.-.-</ecNumber>
    </submittedName>
</protein>
<dbReference type="InterPro" id="IPR034391">
    <property type="entry name" value="AdoMet-like_SPASM_containing"/>
</dbReference>
<dbReference type="Pfam" id="PF00534">
    <property type="entry name" value="Glycos_transf_1"/>
    <property type="match status" value="1"/>
</dbReference>
<evidence type="ECO:0000313" key="9">
    <source>
        <dbReference type="Proteomes" id="UP001379533"/>
    </source>
</evidence>
<dbReference type="Gene3D" id="3.40.50.2000">
    <property type="entry name" value="Glycogen Phosphorylase B"/>
    <property type="match status" value="3"/>
</dbReference>
<dbReference type="EMBL" id="CP089982">
    <property type="protein sequence ID" value="WXA96660.1"/>
    <property type="molecule type" value="Genomic_DNA"/>
</dbReference>
<keyword evidence="8" id="KW-0808">Transferase</keyword>
<keyword evidence="3" id="KW-0949">S-adenosyl-L-methionine</keyword>
<keyword evidence="8" id="KW-0328">Glycosyltransferase</keyword>
<dbReference type="InterPro" id="IPR050194">
    <property type="entry name" value="Glycosyltransferase_grp1"/>
</dbReference>
<dbReference type="Pfam" id="PF04101">
    <property type="entry name" value="Glyco_tran_28_C"/>
    <property type="match status" value="1"/>
</dbReference>
<dbReference type="InterPro" id="IPR007235">
    <property type="entry name" value="Glyco_trans_28_C"/>
</dbReference>
<reference evidence="8 9" key="1">
    <citation type="submission" date="2021-12" db="EMBL/GenBank/DDBJ databases">
        <title>Discovery of the Pendulisporaceae a myxobacterial family with distinct sporulation behavior and unique specialized metabolism.</title>
        <authorList>
            <person name="Garcia R."/>
            <person name="Popoff A."/>
            <person name="Bader C.D."/>
            <person name="Loehr J."/>
            <person name="Walesch S."/>
            <person name="Walt C."/>
            <person name="Boldt J."/>
            <person name="Bunk B."/>
            <person name="Haeckl F.J.F.P.J."/>
            <person name="Gunesch A.P."/>
            <person name="Birkelbach J."/>
            <person name="Nuebel U."/>
            <person name="Pietschmann T."/>
            <person name="Bach T."/>
            <person name="Mueller R."/>
        </authorList>
    </citation>
    <scope>NUCLEOTIDE SEQUENCE [LARGE SCALE GENOMIC DNA]</scope>
    <source>
        <strain evidence="8 9">MSr12523</strain>
    </source>
</reference>
<dbReference type="PANTHER" id="PTHR45947:SF3">
    <property type="entry name" value="SULFOQUINOVOSYL TRANSFERASE SQD2"/>
    <property type="match status" value="1"/>
</dbReference>
<keyword evidence="2" id="KW-0004">4Fe-4S</keyword>
<dbReference type="SUPFAM" id="SSF53756">
    <property type="entry name" value="UDP-Glycosyltransferase/glycogen phosphorylase"/>
    <property type="match status" value="2"/>
</dbReference>
<comment type="cofactor">
    <cofactor evidence="1">
        <name>[4Fe-4S] cluster</name>
        <dbReference type="ChEBI" id="CHEBI:49883"/>
    </cofactor>
</comment>
<dbReference type="InterPro" id="IPR058240">
    <property type="entry name" value="rSAM_sf"/>
</dbReference>
<dbReference type="Proteomes" id="UP001379533">
    <property type="component" value="Chromosome"/>
</dbReference>
<keyword evidence="4" id="KW-0479">Metal-binding</keyword>
<dbReference type="InterPro" id="IPR007197">
    <property type="entry name" value="rSAM"/>
</dbReference>
<dbReference type="SFLD" id="SFLDG01067">
    <property type="entry name" value="SPASM/twitch_domain_containing"/>
    <property type="match status" value="1"/>
</dbReference>
<dbReference type="InterPro" id="IPR001296">
    <property type="entry name" value="Glyco_trans_1"/>
</dbReference>
<keyword evidence="5" id="KW-0408">Iron</keyword>
<dbReference type="PROSITE" id="PS51918">
    <property type="entry name" value="RADICAL_SAM"/>
    <property type="match status" value="1"/>
</dbReference>
<keyword evidence="9" id="KW-1185">Reference proteome</keyword>
<evidence type="ECO:0000256" key="6">
    <source>
        <dbReference type="ARBA" id="ARBA00023014"/>
    </source>
</evidence>
<dbReference type="CDD" id="cd03801">
    <property type="entry name" value="GT4_PimA-like"/>
    <property type="match status" value="1"/>
</dbReference>
<name>A0ABZ2KDA8_9BACT</name>
<dbReference type="Pfam" id="PF04055">
    <property type="entry name" value="Radical_SAM"/>
    <property type="match status" value="1"/>
</dbReference>
<accession>A0ABZ2KDA8</accession>
<evidence type="ECO:0000256" key="5">
    <source>
        <dbReference type="ARBA" id="ARBA00023004"/>
    </source>
</evidence>
<proteinExistence type="predicted"/>
<evidence type="ECO:0000313" key="8">
    <source>
        <dbReference type="EMBL" id="WXA96660.1"/>
    </source>
</evidence>
<organism evidence="8 9">
    <name type="scientific">Pendulispora brunnea</name>
    <dbReference type="NCBI Taxonomy" id="2905690"/>
    <lineage>
        <taxon>Bacteria</taxon>
        <taxon>Pseudomonadati</taxon>
        <taxon>Myxococcota</taxon>
        <taxon>Myxococcia</taxon>
        <taxon>Myxococcales</taxon>
        <taxon>Sorangiineae</taxon>
        <taxon>Pendulisporaceae</taxon>
        <taxon>Pendulispora</taxon>
    </lineage>
</organism>
<evidence type="ECO:0000256" key="1">
    <source>
        <dbReference type="ARBA" id="ARBA00001966"/>
    </source>
</evidence>
<dbReference type="SUPFAM" id="SSF102114">
    <property type="entry name" value="Radical SAM enzymes"/>
    <property type="match status" value="1"/>
</dbReference>
<evidence type="ECO:0000256" key="3">
    <source>
        <dbReference type="ARBA" id="ARBA00022691"/>
    </source>
</evidence>
<evidence type="ECO:0000256" key="4">
    <source>
        <dbReference type="ARBA" id="ARBA00022723"/>
    </source>
</evidence>
<dbReference type="CDD" id="cd21109">
    <property type="entry name" value="SPASM"/>
    <property type="match status" value="1"/>
</dbReference>
<dbReference type="SFLD" id="SFLDS00029">
    <property type="entry name" value="Radical_SAM"/>
    <property type="match status" value="1"/>
</dbReference>
<gene>
    <name evidence="8" type="ORF">LZC95_07405</name>
</gene>
<keyword evidence="6" id="KW-0411">Iron-sulfur</keyword>
<dbReference type="Gene3D" id="3.20.20.70">
    <property type="entry name" value="Aldolase class I"/>
    <property type="match status" value="1"/>
</dbReference>
<sequence>MKIAFHAINGVGLGHLVRVLALANEVRALVPGARILVVTNARDPSMLTRAGIDFVAFPPRLHEPHADPRRVDSALPPALEEAALLAVFETFAPDLVVFDTHAPMGVVRQLRGPRAVLVLRELRPDALRAFLASGAPAWFDRIVVPHDADEVNMPLESAPLSIVGHVVSTHALAARNVAPQEGTRVVAMAGGGGQPLDAARYTRAVADGHLLARARIPGLETVLVLGPYGEMPAHAEDFPGLTMRRSVADLPGLWARANLVISQAGYNAIAEIRTLAKPAILIPGFRKAEDQRARAKRLVRARAAVMARPEARSIADRIEALLTTPGALEAMRRAHDAYPLVPRNREAAEAVLRPVWRGPGPLRRVVLVAHDFAPRVGGMETVARALAEGLLARGVEVRVYTMNRLGAATASGLPAGVVRPLYAPPLGGRGIDLEADLLTTIDAALEEAPDVVHLCHAGLGPWVPALRAALPSVVTAHVHGNDLLAPWVHHGREPDAYRAAVTGGLSAADAVLCVSRFSAQAARDAGVASERIRVVENHVDVDRFAPGPRDEALAHRLGLQPDDEVWLTVSRLALRKGHRTVLRALAAVATQRPRLKYVFTGESDERLAELLAYAASLGIGGRVVAAGFVPESELPALYRLADVFILVPDGDEQTDVEGFGVALLEAAASGIPAVATWVGGVPEAVEDGVSGVLVPKGDHAALAQAALRFLEDRDHAKAIGQHARARVVSRFSQAQAVERVVALWEARLGHARQALPGPSLVHAAREHAGQRRRERARRLELMKGHIARGKIVRLRAMGTGARLLPDALADCETLGHAPRVEMKLRRFLDADFAVYALPRVESVELVHGVPHALGPALLEKLRQLPDAALAKVRSVRIFLTTEAREQSELALSAVTEAHALRKALRERGILVVPPPELMRYLSEMPAGGPETGMLEPTNLCNLECPTCPTGKGKIAPLPPMSLRQFDAVIGELAPRMKNLALWNYGEPLLHRELPAMIARAKSAGVRVVKVSSNVHFLTEARGQALLTSGLDVLILSVDGASQETYATFRKGGDFAKVKANVAWLCAEKKRRQLTKPRIELQFIAMRHNEHELPEMRRLAHELGVDRLRIKTVNAEDDESRHLVPKELLLSRYRADGRSHNRRHPFCTMAWDHTVVNVDGSVTPCCYLRPDMGAEFVMGNVFETSFAEIWRGEKYRAFRAAMLDGRASMPVCSTCRGGTHDLVAAVEEVGAP</sequence>
<dbReference type="GO" id="GO:0016757">
    <property type="term" value="F:glycosyltransferase activity"/>
    <property type="evidence" value="ECO:0007669"/>
    <property type="project" value="UniProtKB-KW"/>
</dbReference>
<dbReference type="InterPro" id="IPR028098">
    <property type="entry name" value="Glyco_trans_4-like_N"/>
</dbReference>
<evidence type="ECO:0000259" key="7">
    <source>
        <dbReference type="PROSITE" id="PS51918"/>
    </source>
</evidence>
<dbReference type="Pfam" id="PF13439">
    <property type="entry name" value="Glyco_transf_4"/>
    <property type="match status" value="1"/>
</dbReference>
<dbReference type="EC" id="2.4.-.-" evidence="8"/>
<dbReference type="PANTHER" id="PTHR45947">
    <property type="entry name" value="SULFOQUINOVOSYL TRANSFERASE SQD2"/>
    <property type="match status" value="1"/>
</dbReference>
<dbReference type="InterPro" id="IPR013785">
    <property type="entry name" value="Aldolase_TIM"/>
</dbReference>
<dbReference type="RefSeq" id="WP_394847278.1">
    <property type="nucleotide sequence ID" value="NZ_CP089982.1"/>
</dbReference>
<dbReference type="CDD" id="cd01335">
    <property type="entry name" value="Radical_SAM"/>
    <property type="match status" value="1"/>
</dbReference>
<dbReference type="SFLD" id="SFLDG01387">
    <property type="entry name" value="BtrN-like_SPASM_domain_contain"/>
    <property type="match status" value="1"/>
</dbReference>
<dbReference type="Pfam" id="PF13186">
    <property type="entry name" value="SPASM"/>
    <property type="match status" value="1"/>
</dbReference>